<accession>V3Z8B3</accession>
<dbReference type="OMA" id="NLWHLTH"/>
<dbReference type="STRING" id="225164.V3Z8B3"/>
<proteinExistence type="predicted"/>
<evidence type="ECO:0000259" key="3">
    <source>
        <dbReference type="Pfam" id="PF23598"/>
    </source>
</evidence>
<dbReference type="OrthoDB" id="1394818at2759"/>
<reference evidence="4 5" key="1">
    <citation type="journal article" date="2013" name="Nature">
        <title>Insights into bilaterian evolution from three spiralian genomes.</title>
        <authorList>
            <person name="Simakov O."/>
            <person name="Marletaz F."/>
            <person name="Cho S.J."/>
            <person name="Edsinger-Gonzales E."/>
            <person name="Havlak P."/>
            <person name="Hellsten U."/>
            <person name="Kuo D.H."/>
            <person name="Larsson T."/>
            <person name="Lv J."/>
            <person name="Arendt D."/>
            <person name="Savage R."/>
            <person name="Osoegawa K."/>
            <person name="de Jong P."/>
            <person name="Grimwood J."/>
            <person name="Chapman J.A."/>
            <person name="Shapiro H."/>
            <person name="Aerts A."/>
            <person name="Otillar R.P."/>
            <person name="Terry A.Y."/>
            <person name="Boore J.L."/>
            <person name="Grigoriev I.V."/>
            <person name="Lindberg D.R."/>
            <person name="Seaver E.C."/>
            <person name="Weisblat D.A."/>
            <person name="Putnam N.H."/>
            <person name="Rokhsar D.S."/>
        </authorList>
    </citation>
    <scope>NUCLEOTIDE SEQUENCE [LARGE SCALE GENOMIC DNA]</scope>
</reference>
<protein>
    <recommendedName>
        <fullName evidence="3">Disease resistance R13L4/SHOC-2-like LRR domain-containing protein</fullName>
    </recommendedName>
</protein>
<dbReference type="HOGENOM" id="CLU_000288_18_16_1"/>
<keyword evidence="2" id="KW-0677">Repeat</keyword>
<dbReference type="GeneID" id="20236344"/>
<dbReference type="Gene3D" id="3.80.10.10">
    <property type="entry name" value="Ribonuclease Inhibitor"/>
    <property type="match status" value="1"/>
</dbReference>
<feature type="domain" description="Disease resistance R13L4/SHOC-2-like LRR" evidence="3">
    <location>
        <begin position="49"/>
        <end position="129"/>
    </location>
</feature>
<dbReference type="RefSeq" id="XP_009062065.1">
    <property type="nucleotide sequence ID" value="XM_009063817.1"/>
</dbReference>
<dbReference type="CTD" id="20236344"/>
<dbReference type="AlphaFoldDB" id="V3Z8B3"/>
<keyword evidence="5" id="KW-1185">Reference proteome</keyword>
<dbReference type="PROSITE" id="PS51450">
    <property type="entry name" value="LRR"/>
    <property type="match status" value="2"/>
</dbReference>
<evidence type="ECO:0000313" key="5">
    <source>
        <dbReference type="Proteomes" id="UP000030746"/>
    </source>
</evidence>
<dbReference type="KEGG" id="lgi:LOTGIDRAFT_154603"/>
<evidence type="ECO:0000313" key="4">
    <source>
        <dbReference type="EMBL" id="ESO87113.1"/>
    </source>
</evidence>
<dbReference type="PANTHER" id="PTHR48051">
    <property type="match status" value="1"/>
</dbReference>
<dbReference type="SUPFAM" id="SSF52058">
    <property type="entry name" value="L domain-like"/>
    <property type="match status" value="1"/>
</dbReference>
<sequence>MPKEKQNNDNVHNRRQYTLMSSEDIASGKKSSWYALEISGLVKNISPELWGLQFLSSLFLSDNHLTHLPPEICKLYHLTILDLSNNKLRSLPAEIGDLIQLRELLLNYNCLRVLPYEIGKLFQLHSLGLQGNPLNPELNNLYNECNGTNRLLSFMLDSLPNSHYMKCYM</sequence>
<dbReference type="PANTHER" id="PTHR48051:SF54">
    <property type="entry name" value="LEUCINE-RICH REPEAT-CONTAINING PROTEIN"/>
    <property type="match status" value="1"/>
</dbReference>
<dbReference type="Proteomes" id="UP000030746">
    <property type="component" value="Unassembled WGS sequence"/>
</dbReference>
<dbReference type="Pfam" id="PF23598">
    <property type="entry name" value="LRR_14"/>
    <property type="match status" value="1"/>
</dbReference>
<dbReference type="InterPro" id="IPR003591">
    <property type="entry name" value="Leu-rich_rpt_typical-subtyp"/>
</dbReference>
<dbReference type="SMART" id="SM00369">
    <property type="entry name" value="LRR_TYP"/>
    <property type="match status" value="3"/>
</dbReference>
<dbReference type="InterPro" id="IPR001611">
    <property type="entry name" value="Leu-rich_rpt"/>
</dbReference>
<evidence type="ECO:0000256" key="2">
    <source>
        <dbReference type="ARBA" id="ARBA00022737"/>
    </source>
</evidence>
<evidence type="ECO:0000256" key="1">
    <source>
        <dbReference type="ARBA" id="ARBA00022614"/>
    </source>
</evidence>
<dbReference type="GO" id="GO:0005737">
    <property type="term" value="C:cytoplasm"/>
    <property type="evidence" value="ECO:0007669"/>
    <property type="project" value="TreeGrafter"/>
</dbReference>
<dbReference type="InterPro" id="IPR032675">
    <property type="entry name" value="LRR_dom_sf"/>
</dbReference>
<organism evidence="4 5">
    <name type="scientific">Lottia gigantea</name>
    <name type="common">Giant owl limpet</name>
    <dbReference type="NCBI Taxonomy" id="225164"/>
    <lineage>
        <taxon>Eukaryota</taxon>
        <taxon>Metazoa</taxon>
        <taxon>Spiralia</taxon>
        <taxon>Lophotrochozoa</taxon>
        <taxon>Mollusca</taxon>
        <taxon>Gastropoda</taxon>
        <taxon>Patellogastropoda</taxon>
        <taxon>Lottioidea</taxon>
        <taxon>Lottiidae</taxon>
        <taxon>Lottia</taxon>
    </lineage>
</organism>
<dbReference type="InterPro" id="IPR050216">
    <property type="entry name" value="LRR_domain-containing"/>
</dbReference>
<name>V3Z8B3_LOTGI</name>
<dbReference type="InterPro" id="IPR055414">
    <property type="entry name" value="LRR_R13L4/SHOC2-like"/>
</dbReference>
<gene>
    <name evidence="4" type="ORF">LOTGIDRAFT_154603</name>
</gene>
<keyword evidence="1" id="KW-0433">Leucine-rich repeat</keyword>
<dbReference type="EMBL" id="KB202953">
    <property type="protein sequence ID" value="ESO87113.1"/>
    <property type="molecule type" value="Genomic_DNA"/>
</dbReference>